<evidence type="ECO:0000313" key="1">
    <source>
        <dbReference type="EMBL" id="EFJ12997.1"/>
    </source>
</evidence>
<gene>
    <name evidence="1" type="ORF">SELMODRAFT_424850</name>
</gene>
<protein>
    <recommendedName>
        <fullName evidence="3">PPM-type phosphatase domain-containing protein</fullName>
    </recommendedName>
</protein>
<dbReference type="Proteomes" id="UP000001514">
    <property type="component" value="Unassembled WGS sequence"/>
</dbReference>
<dbReference type="AlphaFoldDB" id="D8SR78"/>
<evidence type="ECO:0000313" key="2">
    <source>
        <dbReference type="Proteomes" id="UP000001514"/>
    </source>
</evidence>
<keyword evidence="2" id="KW-1185">Reference proteome</keyword>
<dbReference type="KEGG" id="smo:SELMODRAFT_424850"/>
<dbReference type="EMBL" id="GL377635">
    <property type="protein sequence ID" value="EFJ12997.1"/>
    <property type="molecule type" value="Genomic_DNA"/>
</dbReference>
<sequence>MQGGIWYPGSGRQIHVDNLVSCARIDKQQPCNLSFITSLDVEGKTIILVVLDGCGSHNKRATSLTHERVYTFQDLCSEAFESHRDLSHAIEYLMSRVTTAIEGRVQDLREDEKEMEEIRAQWTYDDSDDIQDEPLESMDTLKAQDWTPSFHSTVVAISGSDIAVGGPGAFATALVDCSTGDATWLAPGSMTARIKPNDVLVLGPRDLPLDKVTPTIARRGESVDIAELLSSLTAENESTVLCVKVLV</sequence>
<dbReference type="HOGENOM" id="CLU_079497_0_0_1"/>
<proteinExistence type="predicted"/>
<reference evidence="1 2" key="1">
    <citation type="journal article" date="2011" name="Science">
        <title>The Selaginella genome identifies genetic changes associated with the evolution of vascular plants.</title>
        <authorList>
            <person name="Banks J.A."/>
            <person name="Nishiyama T."/>
            <person name="Hasebe M."/>
            <person name="Bowman J.L."/>
            <person name="Gribskov M."/>
            <person name="dePamphilis C."/>
            <person name="Albert V.A."/>
            <person name="Aono N."/>
            <person name="Aoyama T."/>
            <person name="Ambrose B.A."/>
            <person name="Ashton N.W."/>
            <person name="Axtell M.J."/>
            <person name="Barker E."/>
            <person name="Barker M.S."/>
            <person name="Bennetzen J.L."/>
            <person name="Bonawitz N.D."/>
            <person name="Chapple C."/>
            <person name="Cheng C."/>
            <person name="Correa L.G."/>
            <person name="Dacre M."/>
            <person name="DeBarry J."/>
            <person name="Dreyer I."/>
            <person name="Elias M."/>
            <person name="Engstrom E.M."/>
            <person name="Estelle M."/>
            <person name="Feng L."/>
            <person name="Finet C."/>
            <person name="Floyd S.K."/>
            <person name="Frommer W.B."/>
            <person name="Fujita T."/>
            <person name="Gramzow L."/>
            <person name="Gutensohn M."/>
            <person name="Harholt J."/>
            <person name="Hattori M."/>
            <person name="Heyl A."/>
            <person name="Hirai T."/>
            <person name="Hiwatashi Y."/>
            <person name="Ishikawa M."/>
            <person name="Iwata M."/>
            <person name="Karol K.G."/>
            <person name="Koehler B."/>
            <person name="Kolukisaoglu U."/>
            <person name="Kubo M."/>
            <person name="Kurata T."/>
            <person name="Lalonde S."/>
            <person name="Li K."/>
            <person name="Li Y."/>
            <person name="Litt A."/>
            <person name="Lyons E."/>
            <person name="Manning G."/>
            <person name="Maruyama T."/>
            <person name="Michael T.P."/>
            <person name="Mikami K."/>
            <person name="Miyazaki S."/>
            <person name="Morinaga S."/>
            <person name="Murata T."/>
            <person name="Mueller-Roeber B."/>
            <person name="Nelson D.R."/>
            <person name="Obara M."/>
            <person name="Oguri Y."/>
            <person name="Olmstead R.G."/>
            <person name="Onodera N."/>
            <person name="Petersen B.L."/>
            <person name="Pils B."/>
            <person name="Prigge M."/>
            <person name="Rensing S.A."/>
            <person name="Riano-Pachon D.M."/>
            <person name="Roberts A.W."/>
            <person name="Sato Y."/>
            <person name="Scheller H.V."/>
            <person name="Schulz B."/>
            <person name="Schulz C."/>
            <person name="Shakirov E.V."/>
            <person name="Shibagaki N."/>
            <person name="Shinohara N."/>
            <person name="Shippen D.E."/>
            <person name="Soerensen I."/>
            <person name="Sotooka R."/>
            <person name="Sugimoto N."/>
            <person name="Sugita M."/>
            <person name="Sumikawa N."/>
            <person name="Tanurdzic M."/>
            <person name="Theissen G."/>
            <person name="Ulvskov P."/>
            <person name="Wakazuki S."/>
            <person name="Weng J.K."/>
            <person name="Willats W.W."/>
            <person name="Wipf D."/>
            <person name="Wolf P.G."/>
            <person name="Yang L."/>
            <person name="Zimmer A.D."/>
            <person name="Zhu Q."/>
            <person name="Mitros T."/>
            <person name="Hellsten U."/>
            <person name="Loque D."/>
            <person name="Otillar R."/>
            <person name="Salamov A."/>
            <person name="Schmutz J."/>
            <person name="Shapiro H."/>
            <person name="Lindquist E."/>
            <person name="Lucas S."/>
            <person name="Rokhsar D."/>
            <person name="Grigoriev I.V."/>
        </authorList>
    </citation>
    <scope>NUCLEOTIDE SEQUENCE [LARGE SCALE GENOMIC DNA]</scope>
</reference>
<evidence type="ECO:0008006" key="3">
    <source>
        <dbReference type="Google" id="ProtNLM"/>
    </source>
</evidence>
<organism evidence="2">
    <name type="scientific">Selaginella moellendorffii</name>
    <name type="common">Spikemoss</name>
    <dbReference type="NCBI Taxonomy" id="88036"/>
    <lineage>
        <taxon>Eukaryota</taxon>
        <taxon>Viridiplantae</taxon>
        <taxon>Streptophyta</taxon>
        <taxon>Embryophyta</taxon>
        <taxon>Tracheophyta</taxon>
        <taxon>Lycopodiopsida</taxon>
        <taxon>Selaginellales</taxon>
        <taxon>Selaginellaceae</taxon>
        <taxon>Selaginella</taxon>
    </lineage>
</organism>
<dbReference type="InParanoid" id="D8SR78"/>
<name>D8SR78_SELML</name>
<accession>D8SR78</accession>
<dbReference type="Gramene" id="EFJ12997">
    <property type="protein sequence ID" value="EFJ12997"/>
    <property type="gene ID" value="SELMODRAFT_424850"/>
</dbReference>